<evidence type="ECO:0000313" key="5">
    <source>
        <dbReference type="Proteomes" id="UP000272528"/>
    </source>
</evidence>
<proteinExistence type="predicted"/>
<dbReference type="Gene3D" id="3.30.457.10">
    <property type="entry name" value="Copper amine oxidase-like, N-terminal domain"/>
    <property type="match status" value="1"/>
</dbReference>
<name>A0A3Q8X4N5_9BACL</name>
<dbReference type="InterPro" id="IPR012854">
    <property type="entry name" value="Cu_amine_oxidase-like_N"/>
</dbReference>
<evidence type="ECO:0000256" key="2">
    <source>
        <dbReference type="SAM" id="SignalP"/>
    </source>
</evidence>
<dbReference type="SUPFAM" id="SSF55383">
    <property type="entry name" value="Copper amine oxidase, domain N"/>
    <property type="match status" value="1"/>
</dbReference>
<accession>A0A3Q8X4N5</accession>
<sequence length="601" mass="68021">MGDHMRKLRFVIHFLALLLITNCFTFPAFAESAESSIVNVNGSVIVVDGKPIAQDNDPISVSGTLLVQLKPIMTALNASFSWDDSSKTITGKKNKIEFRIQINSSSAILNGIKVSLPTPAIQMNGKIMIPLRFLTDTFGAQLKITPYPQMPTLTFDSKEIAYRKAYDDAVKTYNKFLNTYKTKQQALEKAKHAGAYTLQGQIFSLDPFAIYGRSTPQGSYSSSDPGFLIDNSYIVITNPDKKNIRYGKTYFGTHYYLGTESHNGTLLFVFGPQPKSTQKKIKEAEKAVNSSGNDVNTAKKAIATKKENLVSYVKNKYGTQLSSDPKNYIVLFKYAMHLDNLSVFLTDKNLQEMSNSSFDQAIKLDPVMKNYRSVYFSKADEWSKRKETLKKIATVDPYILLNTCFSDRDYYEAASVLSEVNTDLMEYALQKASISKNPEIITGIQKIRADVAAKIHAEEQNKQEEARQKELEQQEIENKKQEEEQQKQEADEKARELAKKNEQIRQIKQGFLDLMAKFEADFNSRYSSMSLAERAGLQSELQNTYLVPLSTYKGQVNKIAYGYFEDAINMVLTQPDNYMYVISDRIKFAKSWLDQDYGSPS</sequence>
<feature type="domain" description="Copper amine oxidase-like N-terminal" evidence="3">
    <location>
        <begin position="46"/>
        <end position="143"/>
    </location>
</feature>
<feature type="region of interest" description="Disordered" evidence="1">
    <location>
        <begin position="460"/>
        <end position="501"/>
    </location>
</feature>
<feature type="chain" id="PRO_5018541663" description="Copper amine oxidase-like N-terminal domain-containing protein" evidence="2">
    <location>
        <begin position="31"/>
        <end position="601"/>
    </location>
</feature>
<feature type="signal peptide" evidence="2">
    <location>
        <begin position="1"/>
        <end position="30"/>
    </location>
</feature>
<evidence type="ECO:0000256" key="1">
    <source>
        <dbReference type="SAM" id="MobiDB-lite"/>
    </source>
</evidence>
<keyword evidence="5" id="KW-1185">Reference proteome</keyword>
<dbReference type="EMBL" id="CP034437">
    <property type="protein sequence ID" value="AZN40398.1"/>
    <property type="molecule type" value="Genomic_DNA"/>
</dbReference>
<reference evidence="5" key="1">
    <citation type="submission" date="2018-12" db="EMBL/GenBank/DDBJ databases">
        <title>Genome sequence of Peanibacillus sp.</title>
        <authorList>
            <person name="Subramani G."/>
            <person name="Srinivasan S."/>
            <person name="Kim M.K."/>
        </authorList>
    </citation>
    <scope>NUCLEOTIDE SEQUENCE [LARGE SCALE GENOMIC DNA]</scope>
    <source>
        <strain evidence="5">18JY67-1</strain>
    </source>
</reference>
<dbReference type="InterPro" id="IPR036582">
    <property type="entry name" value="Mao_N_sf"/>
</dbReference>
<evidence type="ECO:0000313" key="4">
    <source>
        <dbReference type="EMBL" id="AZN40398.1"/>
    </source>
</evidence>
<gene>
    <name evidence="4" type="ORF">EJC50_12615</name>
</gene>
<keyword evidence="2" id="KW-0732">Signal</keyword>
<protein>
    <recommendedName>
        <fullName evidence="3">Copper amine oxidase-like N-terminal domain-containing protein</fullName>
    </recommendedName>
</protein>
<dbReference type="Pfam" id="PF07833">
    <property type="entry name" value="Cu_amine_oxidN1"/>
    <property type="match status" value="1"/>
</dbReference>
<dbReference type="AlphaFoldDB" id="A0A3Q8X4N5"/>
<dbReference type="OrthoDB" id="2517394at2"/>
<organism evidence="4 5">
    <name type="scientific">Paenibacillus albus</name>
    <dbReference type="NCBI Taxonomy" id="2495582"/>
    <lineage>
        <taxon>Bacteria</taxon>
        <taxon>Bacillati</taxon>
        <taxon>Bacillota</taxon>
        <taxon>Bacilli</taxon>
        <taxon>Bacillales</taxon>
        <taxon>Paenibacillaceae</taxon>
        <taxon>Paenibacillus</taxon>
    </lineage>
</organism>
<evidence type="ECO:0000259" key="3">
    <source>
        <dbReference type="Pfam" id="PF07833"/>
    </source>
</evidence>
<dbReference type="KEGG" id="palb:EJC50_12615"/>
<dbReference type="Proteomes" id="UP000272528">
    <property type="component" value="Chromosome"/>
</dbReference>